<feature type="compositionally biased region" description="Polar residues" evidence="1">
    <location>
        <begin position="275"/>
        <end position="287"/>
    </location>
</feature>
<dbReference type="SUPFAM" id="SSF63748">
    <property type="entry name" value="Tudor/PWWP/MBT"/>
    <property type="match status" value="1"/>
</dbReference>
<dbReference type="Pfam" id="PF00855">
    <property type="entry name" value="PWWP"/>
    <property type="match status" value="1"/>
</dbReference>
<feature type="region of interest" description="Disordered" evidence="1">
    <location>
        <begin position="247"/>
        <end position="344"/>
    </location>
</feature>
<organism evidence="3 4">
    <name type="scientific">Rhodosorus marinus</name>
    <dbReference type="NCBI Taxonomy" id="101924"/>
    <lineage>
        <taxon>Eukaryota</taxon>
        <taxon>Rhodophyta</taxon>
        <taxon>Stylonematophyceae</taxon>
        <taxon>Stylonematales</taxon>
        <taxon>Stylonemataceae</taxon>
        <taxon>Rhodosorus</taxon>
    </lineage>
</organism>
<dbReference type="AlphaFoldDB" id="A0AAV8UFX5"/>
<dbReference type="PROSITE" id="PS50812">
    <property type="entry name" value="PWWP"/>
    <property type="match status" value="1"/>
</dbReference>
<reference evidence="3 4" key="1">
    <citation type="journal article" date="2023" name="Nat. Commun.">
        <title>Origin of minicircular mitochondrial genomes in red algae.</title>
        <authorList>
            <person name="Lee Y."/>
            <person name="Cho C.H."/>
            <person name="Lee Y.M."/>
            <person name="Park S.I."/>
            <person name="Yang J.H."/>
            <person name="West J.A."/>
            <person name="Bhattacharya D."/>
            <person name="Yoon H.S."/>
        </authorList>
    </citation>
    <scope>NUCLEOTIDE SEQUENCE [LARGE SCALE GENOMIC DNA]</scope>
    <source>
        <strain evidence="3 4">CCMP1338</strain>
        <tissue evidence="3">Whole cell</tissue>
    </source>
</reference>
<dbReference type="CDD" id="cd05162">
    <property type="entry name" value="PWWP"/>
    <property type="match status" value="1"/>
</dbReference>
<feature type="compositionally biased region" description="Low complexity" evidence="1">
    <location>
        <begin position="607"/>
        <end position="620"/>
    </location>
</feature>
<name>A0AAV8UFX5_9RHOD</name>
<feature type="compositionally biased region" description="Low complexity" evidence="1">
    <location>
        <begin position="486"/>
        <end position="511"/>
    </location>
</feature>
<gene>
    <name evidence="3" type="ORF">NDN08_000208</name>
</gene>
<dbReference type="SMART" id="SM00293">
    <property type="entry name" value="PWWP"/>
    <property type="match status" value="1"/>
</dbReference>
<feature type="compositionally biased region" description="Basic and acidic residues" evidence="1">
    <location>
        <begin position="184"/>
        <end position="220"/>
    </location>
</feature>
<feature type="compositionally biased region" description="Basic residues" evidence="1">
    <location>
        <begin position="535"/>
        <end position="553"/>
    </location>
</feature>
<evidence type="ECO:0000256" key="1">
    <source>
        <dbReference type="SAM" id="MobiDB-lite"/>
    </source>
</evidence>
<proteinExistence type="predicted"/>
<evidence type="ECO:0000259" key="2">
    <source>
        <dbReference type="PROSITE" id="PS50812"/>
    </source>
</evidence>
<evidence type="ECO:0000313" key="3">
    <source>
        <dbReference type="EMBL" id="KAJ8900909.1"/>
    </source>
</evidence>
<dbReference type="InterPro" id="IPR000313">
    <property type="entry name" value="PWWP_dom"/>
</dbReference>
<feature type="domain" description="PWWP" evidence="2">
    <location>
        <begin position="26"/>
        <end position="83"/>
    </location>
</feature>
<feature type="compositionally biased region" description="Basic and acidic residues" evidence="1">
    <location>
        <begin position="522"/>
        <end position="533"/>
    </location>
</feature>
<accession>A0AAV8UFX5</accession>
<comment type="caution">
    <text evidence="3">The sequence shown here is derived from an EMBL/GenBank/DDBJ whole genome shotgun (WGS) entry which is preliminary data.</text>
</comment>
<keyword evidence="4" id="KW-1185">Reference proteome</keyword>
<feature type="region of interest" description="Disordered" evidence="1">
    <location>
        <begin position="163"/>
        <end position="220"/>
    </location>
</feature>
<dbReference type="Gene3D" id="2.30.30.140">
    <property type="match status" value="1"/>
</dbReference>
<dbReference type="EMBL" id="JAMWBK010000013">
    <property type="protein sequence ID" value="KAJ8900909.1"/>
    <property type="molecule type" value="Genomic_DNA"/>
</dbReference>
<feature type="compositionally biased region" description="Low complexity" evidence="1">
    <location>
        <begin position="288"/>
        <end position="299"/>
    </location>
</feature>
<dbReference type="Proteomes" id="UP001157974">
    <property type="component" value="Unassembled WGS sequence"/>
</dbReference>
<feature type="compositionally biased region" description="Low complexity" evidence="1">
    <location>
        <begin position="554"/>
        <end position="573"/>
    </location>
</feature>
<sequence length="633" mass="70074">METTAGDRGLRSVQEHWHLKEDEIEFGTVVWGRVTGYPWWPARVALNEHTDVWKKNGRIWVNFFNDQHGAWLPPKGILPWVEEVKSTCMPQSKKYRERVETAVEQAEEHLRLIESFSMSLPSQNAYLSYGNFMDGQADEFSNGLELENEENILDSGDWWLQGAKRKKASPNDESDDELSPSKRLRTDLSESSRHKEGDGPDFLKPRDPPAVKAAAEAEEHVENVLEKVENQSRDEDSSQGAIDVRALETLPADPVPEETEAPDENKGSGAPMEKNIQSENTAQGHDQNNTVNKSNNKGNEPQASDDAPPSRKASLLNSRVQRSSKESDTETESDNGGKPNHLINGMFNTVAVPTKEWELMKQYVRGMERRLRELEGRWALQSVLQPGMEAVAMGRAQGPNVGGLLREYGTPEGAGLRASFEAVRTSAECFLQSRPAGEAVGDLRQALDKISEGDSGFLFKSIAASVLFQQNDIRENAGKKRPSRPRPSTSRPRSAPKSTPTVSRPTPTVPRHVAEPKPTPSKTKEVEVQEPKPRQAPRSRSRSRGGSSARRRSAPPSAAAAVAPVPKVRVIPPKAEPVKPERSSKRRPVPTEKSLSRSFEQPPAPRPSSSRSNARTARLAVPARVGSRRSPRS</sequence>
<protein>
    <recommendedName>
        <fullName evidence="2">PWWP domain-containing protein</fullName>
    </recommendedName>
</protein>
<feature type="region of interest" description="Disordered" evidence="1">
    <location>
        <begin position="473"/>
        <end position="633"/>
    </location>
</feature>
<evidence type="ECO:0000313" key="4">
    <source>
        <dbReference type="Proteomes" id="UP001157974"/>
    </source>
</evidence>